<reference evidence="1 2" key="1">
    <citation type="submission" date="2017-02" db="EMBL/GenBank/DDBJ databases">
        <title>isolation and characterization of a novel temperate virus Aeropyrum globular virus 1 infecting hyperthermophilic archaeon Aeropyrum.</title>
        <authorList>
            <person name="Yumiya M."/>
            <person name="Yoshida T."/>
            <person name="Sako Y."/>
        </authorList>
    </citation>
    <scope>NUCLEOTIDE SEQUENCE [LARGE SCALE GENOMIC DNA]</scope>
    <source>
        <strain evidence="1 2">YK1-12-2013</strain>
    </source>
</reference>
<comment type="caution">
    <text evidence="1">The sequence shown here is derived from an EMBL/GenBank/DDBJ whole genome shotgun (WGS) entry which is preliminary data.</text>
</comment>
<dbReference type="RefSeq" id="WP_131160203.1">
    <property type="nucleotide sequence ID" value="NZ_BDMD01000048.1"/>
</dbReference>
<dbReference type="InterPro" id="IPR016618">
    <property type="entry name" value="UCP014422"/>
</dbReference>
<sequence length="163" mass="18337">MVKPLRRPPAIKVLEAAAALGDRRVRILAGGSAGVWVARVSSSGRPREYLVVVEPRGAEQVYAYSDDNGTRFRGYVGYPILSLMMVAGLLPRDEEIERLLSGVNWTLLNERMRSYAKVLEHLRKTRIPGEKWGRVERFMAEVLARLRGIKVYYDPSLPSKALA</sequence>
<dbReference type="PIRSF" id="PIRSF014422">
    <property type="entry name" value="UCP014422"/>
    <property type="match status" value="1"/>
</dbReference>
<dbReference type="AlphaFoldDB" id="A0A401HA24"/>
<accession>A0A401HA24</accession>
<dbReference type="EMBL" id="BDMD01000048">
    <property type="protein sequence ID" value="GBF09212.1"/>
    <property type="molecule type" value="Genomic_DNA"/>
</dbReference>
<protein>
    <submittedName>
        <fullName evidence="1">Uncharacterized protein</fullName>
    </submittedName>
</protein>
<dbReference type="Proteomes" id="UP000291213">
    <property type="component" value="Unassembled WGS sequence"/>
</dbReference>
<evidence type="ECO:0000313" key="1">
    <source>
        <dbReference type="EMBL" id="GBF09212.1"/>
    </source>
</evidence>
<proteinExistence type="predicted"/>
<gene>
    <name evidence="1" type="ORF">apy_09370</name>
</gene>
<organism evidence="1 2">
    <name type="scientific">Aeropyrum pernix</name>
    <dbReference type="NCBI Taxonomy" id="56636"/>
    <lineage>
        <taxon>Archaea</taxon>
        <taxon>Thermoproteota</taxon>
        <taxon>Thermoprotei</taxon>
        <taxon>Desulfurococcales</taxon>
        <taxon>Desulfurococcaceae</taxon>
        <taxon>Aeropyrum</taxon>
    </lineage>
</organism>
<name>A0A401HA24_AERPX</name>
<evidence type="ECO:0000313" key="2">
    <source>
        <dbReference type="Proteomes" id="UP000291213"/>
    </source>
</evidence>
<dbReference type="OrthoDB" id="45301at2157"/>